<dbReference type="RefSeq" id="XP_039146892.1">
    <property type="nucleotide sequence ID" value="XM_039290958.1"/>
</dbReference>
<dbReference type="PANTHER" id="PTHR34222:SF100">
    <property type="entry name" value="CCHC-TYPE DOMAIN-CONTAINING PROTEIN"/>
    <property type="match status" value="1"/>
</dbReference>
<name>A0AB40D7Y2_DIOCR</name>
<proteinExistence type="predicted"/>
<dbReference type="AlphaFoldDB" id="A0AB40D7Y2"/>
<protein>
    <submittedName>
        <fullName evidence="2">Uncharacterized protein LOC120284166</fullName>
    </submittedName>
</protein>
<gene>
    <name evidence="2" type="primary">LOC120284166</name>
</gene>
<organism evidence="1 2">
    <name type="scientific">Dioscorea cayennensis subsp. rotundata</name>
    <name type="common">White Guinea yam</name>
    <name type="synonym">Dioscorea rotundata</name>
    <dbReference type="NCBI Taxonomy" id="55577"/>
    <lineage>
        <taxon>Eukaryota</taxon>
        <taxon>Viridiplantae</taxon>
        <taxon>Streptophyta</taxon>
        <taxon>Embryophyta</taxon>
        <taxon>Tracheophyta</taxon>
        <taxon>Spermatophyta</taxon>
        <taxon>Magnoliopsida</taxon>
        <taxon>Liliopsida</taxon>
        <taxon>Dioscoreales</taxon>
        <taxon>Dioscoreaceae</taxon>
        <taxon>Dioscorea</taxon>
    </lineage>
</organism>
<sequence>MASTSSAPHFLAPVDIKLNGFNYREWFTTVRIVLLGMDLLAHVDGTSPQPSTPDTSWTLADRRTMTIICQSCEIDVRMEIGHLPTAHAMWEHLAHMFEHSSSARQYAILQDLTHIQQRERSVREYVTNLRSLWHQIDSLETSTCLKCTCCKTRTQSRQIQRTFEFLMHLHPDFEAIRSQLLNRDPLPSYDDVIRSVIAEETSLSTLSPRLLPTDTVLAVTSPHVTKVSSAPPSPVSSTSIRSSVICHYCKRPGNMKHQCLKLQHRQQQ</sequence>
<evidence type="ECO:0000313" key="1">
    <source>
        <dbReference type="Proteomes" id="UP001515500"/>
    </source>
</evidence>
<keyword evidence="1" id="KW-1185">Reference proteome</keyword>
<dbReference type="GeneID" id="120284166"/>
<reference evidence="2" key="1">
    <citation type="submission" date="2025-08" db="UniProtKB">
        <authorList>
            <consortium name="RefSeq"/>
        </authorList>
    </citation>
    <scope>IDENTIFICATION</scope>
</reference>
<dbReference type="Proteomes" id="UP001515500">
    <property type="component" value="Chromosome 19"/>
</dbReference>
<dbReference type="Pfam" id="PF14223">
    <property type="entry name" value="Retrotran_gag_2"/>
    <property type="match status" value="1"/>
</dbReference>
<evidence type="ECO:0000313" key="2">
    <source>
        <dbReference type="RefSeq" id="XP_039146892.1"/>
    </source>
</evidence>
<dbReference type="PANTHER" id="PTHR34222">
    <property type="entry name" value="GAG_PRE-INTEGRS DOMAIN-CONTAINING PROTEIN"/>
    <property type="match status" value="1"/>
</dbReference>
<accession>A0AB40D7Y2</accession>